<name>A0ABV0S8D9_9TELE</name>
<dbReference type="Proteomes" id="UP001434883">
    <property type="component" value="Unassembled WGS sequence"/>
</dbReference>
<gene>
    <name evidence="2" type="ORF">XENOCAPTIV_022069</name>
</gene>
<feature type="non-terminal residue" evidence="2">
    <location>
        <position position="1"/>
    </location>
</feature>
<protein>
    <submittedName>
        <fullName evidence="2">Uncharacterized protein</fullName>
    </submittedName>
</protein>
<dbReference type="EMBL" id="JAHRIN010072101">
    <property type="protein sequence ID" value="MEQ2216774.1"/>
    <property type="molecule type" value="Genomic_DNA"/>
</dbReference>
<accession>A0ABV0S8D9</accession>
<comment type="caution">
    <text evidence="2">The sequence shown here is derived from an EMBL/GenBank/DDBJ whole genome shotgun (WGS) entry which is preliminary data.</text>
</comment>
<evidence type="ECO:0000313" key="3">
    <source>
        <dbReference type="Proteomes" id="UP001434883"/>
    </source>
</evidence>
<organism evidence="2 3">
    <name type="scientific">Xenoophorus captivus</name>
    <dbReference type="NCBI Taxonomy" id="1517983"/>
    <lineage>
        <taxon>Eukaryota</taxon>
        <taxon>Metazoa</taxon>
        <taxon>Chordata</taxon>
        <taxon>Craniata</taxon>
        <taxon>Vertebrata</taxon>
        <taxon>Euteleostomi</taxon>
        <taxon>Actinopterygii</taxon>
        <taxon>Neopterygii</taxon>
        <taxon>Teleostei</taxon>
        <taxon>Neoteleostei</taxon>
        <taxon>Acanthomorphata</taxon>
        <taxon>Ovalentaria</taxon>
        <taxon>Atherinomorphae</taxon>
        <taxon>Cyprinodontiformes</taxon>
        <taxon>Goodeidae</taxon>
        <taxon>Xenoophorus</taxon>
    </lineage>
</organism>
<keyword evidence="3" id="KW-1185">Reference proteome</keyword>
<evidence type="ECO:0000313" key="2">
    <source>
        <dbReference type="EMBL" id="MEQ2216774.1"/>
    </source>
</evidence>
<sequence>VLETVEEAQYDFPTDAEEHDEKTNVKNLTATEIIRLQEENRKLKEELSGKKMDEQFLKDDVMVEYYMGLLCSAAVMDVLSQLLPCLPQTGRKCSPFQMLLLTPMGLRLNPIRHIAHLFD</sequence>
<feature type="coiled-coil region" evidence="1">
    <location>
        <begin position="26"/>
        <end position="53"/>
    </location>
</feature>
<keyword evidence="1" id="KW-0175">Coiled coil</keyword>
<proteinExistence type="predicted"/>
<evidence type="ECO:0000256" key="1">
    <source>
        <dbReference type="SAM" id="Coils"/>
    </source>
</evidence>
<reference evidence="2 3" key="1">
    <citation type="submission" date="2021-06" db="EMBL/GenBank/DDBJ databases">
        <authorList>
            <person name="Palmer J.M."/>
        </authorList>
    </citation>
    <scope>NUCLEOTIDE SEQUENCE [LARGE SCALE GENOMIC DNA]</scope>
    <source>
        <strain evidence="2 3">XC_2019</strain>
        <tissue evidence="2">Muscle</tissue>
    </source>
</reference>